<dbReference type="EMBL" id="CP000774">
    <property type="protein sequence ID" value="ABS63255.1"/>
    <property type="molecule type" value="Genomic_DNA"/>
</dbReference>
<dbReference type="KEGG" id="pla:Plav_1636"/>
<name>A7HTM2_PARL1</name>
<evidence type="ECO:0000256" key="1">
    <source>
        <dbReference type="ARBA" id="ARBA00022630"/>
    </source>
</evidence>
<feature type="domain" description="NADPH-dependent FMN reductase-like" evidence="3">
    <location>
        <begin position="1"/>
        <end position="110"/>
    </location>
</feature>
<dbReference type="PANTHER" id="PTHR43278:SF4">
    <property type="entry name" value="NAD(P)H-DEPENDENT FMN-CONTAINING OXIDOREDUCTASE YWQN-RELATED"/>
    <property type="match status" value="1"/>
</dbReference>
<keyword evidence="1" id="KW-0285">Flavoprotein</keyword>
<dbReference type="RefSeq" id="WP_012110545.1">
    <property type="nucleotide sequence ID" value="NC_009719.1"/>
</dbReference>
<dbReference type="HOGENOM" id="CLU_050993_7_1_5"/>
<protein>
    <submittedName>
        <fullName evidence="4">NADPH-dependent FMN reductase</fullName>
    </submittedName>
</protein>
<dbReference type="AlphaFoldDB" id="A7HTM2"/>
<keyword evidence="5" id="KW-1185">Reference proteome</keyword>
<reference evidence="4 5" key="1">
    <citation type="journal article" date="2011" name="Stand. Genomic Sci.">
        <title>Complete genome sequence of Parvibaculum lavamentivorans type strain (DS-1(T)).</title>
        <authorList>
            <person name="Schleheck D."/>
            <person name="Weiss M."/>
            <person name="Pitluck S."/>
            <person name="Bruce D."/>
            <person name="Land M.L."/>
            <person name="Han S."/>
            <person name="Saunders E."/>
            <person name="Tapia R."/>
            <person name="Detter C."/>
            <person name="Brettin T."/>
            <person name="Han J."/>
            <person name="Woyke T."/>
            <person name="Goodwin L."/>
            <person name="Pennacchio L."/>
            <person name="Nolan M."/>
            <person name="Cook A.M."/>
            <person name="Kjelleberg S."/>
            <person name="Thomas T."/>
        </authorList>
    </citation>
    <scope>NUCLEOTIDE SEQUENCE [LARGE SCALE GENOMIC DNA]</scope>
    <source>
        <strain evidence="5">DS-1 / DSM 13023 / NCIMB 13966</strain>
    </source>
</reference>
<dbReference type="InterPro" id="IPR051796">
    <property type="entry name" value="ISF_SsuE-like"/>
</dbReference>
<proteinExistence type="predicted"/>
<sequence>MKALILIGSPRRDGNSAALAQAVKKGLIEAGHETRFIFADDAVAGFLRDCRQCRRADGECGIEDGFRATFLEDFLPADGFIVATPVYWYGMSAQLKAFFDRMFCYVAASHPQSSLVVEQMTGKRIGLLLSSEETFPTVAAGIVHQLQEYSRYTRSTFAGTVHGYGNARGDLGRDPHRPLASAEQFGRDFFTRHATDYQIDTPRPGRVWGECTTA</sequence>
<dbReference type="Pfam" id="PF03358">
    <property type="entry name" value="FMN_red"/>
    <property type="match status" value="1"/>
</dbReference>
<dbReference type="Gene3D" id="3.40.50.360">
    <property type="match status" value="1"/>
</dbReference>
<dbReference type="eggNOG" id="COG0655">
    <property type="taxonomic scope" value="Bacteria"/>
</dbReference>
<dbReference type="OrthoDB" id="9805976at2"/>
<gene>
    <name evidence="4" type="ordered locus">Plav_1636</name>
</gene>
<dbReference type="InterPro" id="IPR029039">
    <property type="entry name" value="Flavoprotein-like_sf"/>
</dbReference>
<organism evidence="4 5">
    <name type="scientific">Parvibaculum lavamentivorans (strain DS-1 / DSM 13023 / NCIMB 13966)</name>
    <dbReference type="NCBI Taxonomy" id="402881"/>
    <lineage>
        <taxon>Bacteria</taxon>
        <taxon>Pseudomonadati</taxon>
        <taxon>Pseudomonadota</taxon>
        <taxon>Alphaproteobacteria</taxon>
        <taxon>Hyphomicrobiales</taxon>
        <taxon>Parvibaculaceae</taxon>
        <taxon>Parvibaculum</taxon>
    </lineage>
</organism>
<dbReference type="GO" id="GO:0016491">
    <property type="term" value="F:oxidoreductase activity"/>
    <property type="evidence" value="ECO:0007669"/>
    <property type="project" value="InterPro"/>
</dbReference>
<accession>A7HTM2</accession>
<dbReference type="SUPFAM" id="SSF52218">
    <property type="entry name" value="Flavoproteins"/>
    <property type="match status" value="1"/>
</dbReference>
<dbReference type="PANTHER" id="PTHR43278">
    <property type="entry name" value="NAD(P)H-DEPENDENT FMN-CONTAINING OXIDOREDUCTASE YWQN-RELATED"/>
    <property type="match status" value="1"/>
</dbReference>
<evidence type="ECO:0000259" key="3">
    <source>
        <dbReference type="Pfam" id="PF03358"/>
    </source>
</evidence>
<evidence type="ECO:0000256" key="2">
    <source>
        <dbReference type="ARBA" id="ARBA00022643"/>
    </source>
</evidence>
<evidence type="ECO:0000313" key="4">
    <source>
        <dbReference type="EMBL" id="ABS63255.1"/>
    </source>
</evidence>
<dbReference type="InterPro" id="IPR005025">
    <property type="entry name" value="FMN_Rdtase-like_dom"/>
</dbReference>
<dbReference type="STRING" id="402881.Plav_1636"/>
<dbReference type="Proteomes" id="UP000006377">
    <property type="component" value="Chromosome"/>
</dbReference>
<evidence type="ECO:0000313" key="5">
    <source>
        <dbReference type="Proteomes" id="UP000006377"/>
    </source>
</evidence>
<keyword evidence="2" id="KW-0288">FMN</keyword>